<gene>
    <name evidence="7" type="ORF">GCM10022226_51300</name>
</gene>
<comment type="caution">
    <text evidence="7">The sequence shown here is derived from an EMBL/GenBank/DDBJ whole genome shotgun (WGS) entry which is preliminary data.</text>
</comment>
<keyword evidence="8" id="KW-1185">Reference proteome</keyword>
<dbReference type="PROSITE" id="PS51257">
    <property type="entry name" value="PROKAR_LIPOPROTEIN"/>
    <property type="match status" value="1"/>
</dbReference>
<evidence type="ECO:0000256" key="4">
    <source>
        <dbReference type="ARBA" id="ARBA00022970"/>
    </source>
</evidence>
<keyword evidence="4" id="KW-0029">Amino-acid transport</keyword>
<proteinExistence type="inferred from homology"/>
<dbReference type="PANTHER" id="PTHR47151:SF2">
    <property type="entry name" value="AMINO ACID BINDING PROTEIN"/>
    <property type="match status" value="1"/>
</dbReference>
<evidence type="ECO:0000259" key="6">
    <source>
        <dbReference type="Pfam" id="PF13458"/>
    </source>
</evidence>
<evidence type="ECO:0000256" key="5">
    <source>
        <dbReference type="SAM" id="SignalP"/>
    </source>
</evidence>
<dbReference type="PRINTS" id="PR00337">
    <property type="entry name" value="LEUILEVALBP"/>
</dbReference>
<evidence type="ECO:0000256" key="2">
    <source>
        <dbReference type="ARBA" id="ARBA00022448"/>
    </source>
</evidence>
<name>A0ABP7IQJ7_9ACTN</name>
<sequence>MGKSRIAVICSLATAVSMLTAGCGQGLLGGGSDAGGDKGPIPLGMLIPQSGSEAAIGPYMKNAAQFAVDEINGKGGVLGRKLELKVADDACDAQTAVAGANKLVTQGIKISVGGYCSGATLPTLPVFGKANIPMIIPAANSQELVDQHLKHVFLINGTGSQQATAAMAWITKQGAKSVALVHDNTSYSKDIAVRTQQLLDAPGGAETALLEAVTPKESDYSANINNILAKKPDFVYWTGYFQEGGLIIRQLRQAGYKGGIMVGDGSVSEKLAEIAGSEAGEGVFATMTQTPETLQGAEGWIDSYTKKYGAGPGPYSNQAYDAVRLAAEAVKQAGSTDGAKVIAALEGINGFQMFSGPLKFTADHTLATGGFQILVVKSGKFALQDALK</sequence>
<evidence type="ECO:0000313" key="7">
    <source>
        <dbReference type="EMBL" id="GAA3824395.1"/>
    </source>
</evidence>
<evidence type="ECO:0000313" key="8">
    <source>
        <dbReference type="Proteomes" id="UP001500888"/>
    </source>
</evidence>
<dbReference type="Pfam" id="PF13458">
    <property type="entry name" value="Peripla_BP_6"/>
    <property type="match status" value="1"/>
</dbReference>
<evidence type="ECO:0000256" key="1">
    <source>
        <dbReference type="ARBA" id="ARBA00010062"/>
    </source>
</evidence>
<dbReference type="InterPro" id="IPR028082">
    <property type="entry name" value="Peripla_BP_I"/>
</dbReference>
<dbReference type="InterPro" id="IPR028081">
    <property type="entry name" value="Leu-bd"/>
</dbReference>
<dbReference type="SUPFAM" id="SSF53822">
    <property type="entry name" value="Periplasmic binding protein-like I"/>
    <property type="match status" value="1"/>
</dbReference>
<keyword evidence="3 5" id="KW-0732">Signal</keyword>
<dbReference type="CDD" id="cd06342">
    <property type="entry name" value="PBP1_ABC_LIVBP-like"/>
    <property type="match status" value="1"/>
</dbReference>
<dbReference type="Proteomes" id="UP001500888">
    <property type="component" value="Unassembled WGS sequence"/>
</dbReference>
<dbReference type="PANTHER" id="PTHR47151">
    <property type="entry name" value="LEU/ILE/VAL-BINDING ABC TRANSPORTER SUBUNIT"/>
    <property type="match status" value="1"/>
</dbReference>
<feature type="domain" description="Leucine-binding protein" evidence="6">
    <location>
        <begin position="40"/>
        <end position="378"/>
    </location>
</feature>
<feature type="chain" id="PRO_5047203518" evidence="5">
    <location>
        <begin position="22"/>
        <end position="388"/>
    </location>
</feature>
<accession>A0ABP7IQJ7</accession>
<organism evidence="7 8">
    <name type="scientific">Sphaerisporangium flaviroseum</name>
    <dbReference type="NCBI Taxonomy" id="509199"/>
    <lineage>
        <taxon>Bacteria</taxon>
        <taxon>Bacillati</taxon>
        <taxon>Actinomycetota</taxon>
        <taxon>Actinomycetes</taxon>
        <taxon>Streptosporangiales</taxon>
        <taxon>Streptosporangiaceae</taxon>
        <taxon>Sphaerisporangium</taxon>
    </lineage>
</organism>
<dbReference type="RefSeq" id="WP_344945207.1">
    <property type="nucleotide sequence ID" value="NZ_BAAAZR010000019.1"/>
</dbReference>
<protein>
    <submittedName>
        <fullName evidence="7">Branched-chain amino acid ABC transporter substrate-binding protein</fullName>
    </submittedName>
</protein>
<evidence type="ECO:0000256" key="3">
    <source>
        <dbReference type="ARBA" id="ARBA00022729"/>
    </source>
</evidence>
<feature type="signal peptide" evidence="5">
    <location>
        <begin position="1"/>
        <end position="21"/>
    </location>
</feature>
<dbReference type="InterPro" id="IPR000709">
    <property type="entry name" value="Leu_Ile_Val-bd"/>
</dbReference>
<keyword evidence="2" id="KW-0813">Transport</keyword>
<dbReference type="Gene3D" id="3.40.50.2300">
    <property type="match status" value="2"/>
</dbReference>
<comment type="similarity">
    <text evidence="1">Belongs to the leucine-binding protein family.</text>
</comment>
<reference evidence="8" key="1">
    <citation type="journal article" date="2019" name="Int. J. Syst. Evol. Microbiol.">
        <title>The Global Catalogue of Microorganisms (GCM) 10K type strain sequencing project: providing services to taxonomists for standard genome sequencing and annotation.</title>
        <authorList>
            <consortium name="The Broad Institute Genomics Platform"/>
            <consortium name="The Broad Institute Genome Sequencing Center for Infectious Disease"/>
            <person name="Wu L."/>
            <person name="Ma J."/>
        </authorList>
    </citation>
    <scope>NUCLEOTIDE SEQUENCE [LARGE SCALE GENOMIC DNA]</scope>
    <source>
        <strain evidence="8">JCM 16908</strain>
    </source>
</reference>
<dbReference type="EMBL" id="BAAAZR010000019">
    <property type="protein sequence ID" value="GAA3824395.1"/>
    <property type="molecule type" value="Genomic_DNA"/>
</dbReference>